<dbReference type="PANTHER" id="PTHR11808">
    <property type="entry name" value="TRANS-SULFURATION ENZYME FAMILY MEMBER"/>
    <property type="match status" value="1"/>
</dbReference>
<dbReference type="InterPro" id="IPR000277">
    <property type="entry name" value="Cys/Met-Metab_PyrdxlP-dep_enz"/>
</dbReference>
<keyword evidence="6" id="KW-0028">Amino-acid biosynthesis</keyword>
<evidence type="ECO:0000256" key="1">
    <source>
        <dbReference type="ARBA" id="ARBA00001933"/>
    </source>
</evidence>
<dbReference type="Proteomes" id="UP000694865">
    <property type="component" value="Unplaced"/>
</dbReference>
<evidence type="ECO:0000256" key="5">
    <source>
        <dbReference type="ARBA" id="ARBA00022898"/>
    </source>
</evidence>
<dbReference type="Gene3D" id="3.90.1150.10">
    <property type="entry name" value="Aspartate Aminotransferase, domain 1"/>
    <property type="match status" value="1"/>
</dbReference>
<accession>A0ABM0GZR1</accession>
<dbReference type="Pfam" id="PF01053">
    <property type="entry name" value="Cys_Met_Meta_PP"/>
    <property type="match status" value="1"/>
</dbReference>
<evidence type="ECO:0000256" key="6">
    <source>
        <dbReference type="ARBA" id="ARBA00023192"/>
    </source>
</evidence>
<evidence type="ECO:0000313" key="9">
    <source>
        <dbReference type="Proteomes" id="UP000694865"/>
    </source>
</evidence>
<evidence type="ECO:0000256" key="4">
    <source>
        <dbReference type="ARBA" id="ARBA00012085"/>
    </source>
</evidence>
<evidence type="ECO:0000256" key="7">
    <source>
        <dbReference type="ARBA" id="ARBA00029853"/>
    </source>
</evidence>
<dbReference type="PANTHER" id="PTHR11808:SF15">
    <property type="entry name" value="CYSTATHIONINE GAMMA-LYASE"/>
    <property type="match status" value="1"/>
</dbReference>
<dbReference type="RefSeq" id="XP_002740996.2">
    <property type="nucleotide sequence ID" value="XM_002740950.2"/>
</dbReference>
<dbReference type="InterPro" id="IPR015424">
    <property type="entry name" value="PyrdxlP-dep_Trfase"/>
</dbReference>
<protein>
    <recommendedName>
        <fullName evidence="4">cystathionine gamma-lyase</fullName>
        <ecNumber evidence="4">4.4.1.1</ecNumber>
    </recommendedName>
    <alternativeName>
        <fullName evidence="7">Gamma-cystathionase</fullName>
    </alternativeName>
</protein>
<proteinExistence type="inferred from homology"/>
<gene>
    <name evidence="10" type="primary">LOC100370087</name>
</gene>
<evidence type="ECO:0000256" key="8">
    <source>
        <dbReference type="RuleBase" id="RU362118"/>
    </source>
</evidence>
<comment type="cofactor">
    <cofactor evidence="1 8">
        <name>pyridoxal 5'-phosphate</name>
        <dbReference type="ChEBI" id="CHEBI:597326"/>
    </cofactor>
</comment>
<dbReference type="GeneID" id="100370087"/>
<evidence type="ECO:0000256" key="3">
    <source>
        <dbReference type="ARBA" id="ARBA00009077"/>
    </source>
</evidence>
<dbReference type="InterPro" id="IPR015421">
    <property type="entry name" value="PyrdxlP-dep_Trfase_major"/>
</dbReference>
<sequence length="399" mass="43751">MAESTCSEELCKGMATLTVHAGQSPEVWNTGAAVVPPITLSTTYRLQEPSGASDSYVYNRIGNPTRSCFEAALAAVEKAKYGFVFSSGMATIFTITQLLESGDHIVSFDSIYGGTVLLLKTVAAKLKTEITFIPVTDDPEIFKQAIKPNTKMVLIESPNNPLLNIVDIRRIADTVHQFKDVFVIIDSTFASPACQRPLELGVDLVMHSVSKYINGHTDVIMGGVVTNRDDLYEKIKFLQKVTGAIPSPFDCYVANRGLKTLPLRMAKHQHNAMAISKYLEFNSKIEEVLYLGLPSHPQHELAKKQMFAFGGMIALKIKGGKTEAVNFMNNLKLIISAASLGSIESLIEHPSSLSHVNLSNQEKEKFGITDNLLRFSVGIEDENDLIADIEQALNKAVLE</sequence>
<keyword evidence="6" id="KW-0198">Cysteine biosynthesis</keyword>
<dbReference type="Gene3D" id="3.40.640.10">
    <property type="entry name" value="Type I PLP-dependent aspartate aminotransferase-like (Major domain)"/>
    <property type="match status" value="1"/>
</dbReference>
<comment type="similarity">
    <text evidence="3 8">Belongs to the trans-sulfuration enzymes family.</text>
</comment>
<comment type="pathway">
    <text evidence="2">Amino-acid biosynthesis; L-cysteine biosynthesis; L-cysteine from L-homocysteine and L-serine: step 2/2.</text>
</comment>
<keyword evidence="5 8" id="KW-0663">Pyridoxal phosphate</keyword>
<dbReference type="EC" id="4.4.1.1" evidence="4"/>
<evidence type="ECO:0000313" key="10">
    <source>
        <dbReference type="RefSeq" id="XP_002740996.2"/>
    </source>
</evidence>
<dbReference type="CDD" id="cd00614">
    <property type="entry name" value="CGS_like"/>
    <property type="match status" value="1"/>
</dbReference>
<organism evidence="9 10">
    <name type="scientific">Saccoglossus kowalevskii</name>
    <name type="common">Acorn worm</name>
    <dbReference type="NCBI Taxonomy" id="10224"/>
    <lineage>
        <taxon>Eukaryota</taxon>
        <taxon>Metazoa</taxon>
        <taxon>Hemichordata</taxon>
        <taxon>Enteropneusta</taxon>
        <taxon>Harrimaniidae</taxon>
        <taxon>Saccoglossus</taxon>
    </lineage>
</organism>
<name>A0ABM0GZR1_SACKO</name>
<evidence type="ECO:0000256" key="2">
    <source>
        <dbReference type="ARBA" id="ARBA00005038"/>
    </source>
</evidence>
<keyword evidence="9" id="KW-1185">Reference proteome</keyword>
<dbReference type="SUPFAM" id="SSF53383">
    <property type="entry name" value="PLP-dependent transferases"/>
    <property type="match status" value="1"/>
</dbReference>
<dbReference type="InterPro" id="IPR015422">
    <property type="entry name" value="PyrdxlP-dep_Trfase_small"/>
</dbReference>
<dbReference type="PIRSF" id="PIRSF001434">
    <property type="entry name" value="CGS"/>
    <property type="match status" value="1"/>
</dbReference>
<reference evidence="10" key="1">
    <citation type="submission" date="2025-08" db="UniProtKB">
        <authorList>
            <consortium name="RefSeq"/>
        </authorList>
    </citation>
    <scope>IDENTIFICATION</scope>
    <source>
        <tissue evidence="10">Testes</tissue>
    </source>
</reference>